<dbReference type="EMBL" id="SWLE01000001">
    <property type="protein sequence ID" value="TNN03109.1"/>
    <property type="molecule type" value="Genomic_DNA"/>
</dbReference>
<evidence type="ECO:0008006" key="8">
    <source>
        <dbReference type="Google" id="ProtNLM"/>
    </source>
</evidence>
<feature type="domain" description="DED" evidence="4">
    <location>
        <begin position="2"/>
        <end position="74"/>
    </location>
</feature>
<feature type="domain" description="Caspase family p20" evidence="5">
    <location>
        <begin position="271"/>
        <end position="366"/>
    </location>
</feature>
<dbReference type="SUPFAM" id="SSF52129">
    <property type="entry name" value="Caspase-like"/>
    <property type="match status" value="1"/>
</dbReference>
<dbReference type="SMART" id="SM00115">
    <property type="entry name" value="CASc"/>
    <property type="match status" value="1"/>
</dbReference>
<dbReference type="InterPro" id="IPR001875">
    <property type="entry name" value="DED_dom"/>
</dbReference>
<dbReference type="InterPro" id="IPR029030">
    <property type="entry name" value="Caspase-like_dom_sf"/>
</dbReference>
<keyword evidence="2" id="KW-0053">Apoptosis</keyword>
<dbReference type="SUPFAM" id="SSF47986">
    <property type="entry name" value="DEATH domain"/>
    <property type="match status" value="1"/>
</dbReference>
<dbReference type="InterPro" id="IPR001309">
    <property type="entry name" value="Pept_C14_p20"/>
</dbReference>
<comment type="similarity">
    <text evidence="1">Belongs to the peptidase C14A family.</text>
</comment>
<dbReference type="GO" id="GO:0004197">
    <property type="term" value="F:cysteine-type endopeptidase activity"/>
    <property type="evidence" value="ECO:0007669"/>
    <property type="project" value="InterPro"/>
</dbReference>
<dbReference type="GO" id="GO:0042981">
    <property type="term" value="P:regulation of apoptotic process"/>
    <property type="evidence" value="ECO:0007669"/>
    <property type="project" value="InterPro"/>
</dbReference>
<dbReference type="Pfam" id="PF01335">
    <property type="entry name" value="DED"/>
    <property type="match status" value="1"/>
</dbReference>
<dbReference type="GO" id="GO:0006508">
    <property type="term" value="P:proteolysis"/>
    <property type="evidence" value="ECO:0007669"/>
    <property type="project" value="InterPro"/>
</dbReference>
<evidence type="ECO:0000256" key="2">
    <source>
        <dbReference type="ARBA" id="ARBA00022703"/>
    </source>
</evidence>
<organism evidence="6 7">
    <name type="scientific">Takifugu bimaculatus</name>
    <dbReference type="NCBI Taxonomy" id="433685"/>
    <lineage>
        <taxon>Eukaryota</taxon>
        <taxon>Metazoa</taxon>
        <taxon>Chordata</taxon>
        <taxon>Craniata</taxon>
        <taxon>Vertebrata</taxon>
        <taxon>Euteleostomi</taxon>
        <taxon>Actinopterygii</taxon>
        <taxon>Neopterygii</taxon>
        <taxon>Teleostei</taxon>
        <taxon>Neoteleostei</taxon>
        <taxon>Acanthomorphata</taxon>
        <taxon>Eupercaria</taxon>
        <taxon>Tetraodontiformes</taxon>
        <taxon>Tetradontoidea</taxon>
        <taxon>Tetraodontidae</taxon>
        <taxon>Takifugu</taxon>
    </lineage>
</organism>
<feature type="domain" description="DED" evidence="4">
    <location>
        <begin position="92"/>
        <end position="170"/>
    </location>
</feature>
<dbReference type="SMART" id="SM00031">
    <property type="entry name" value="DED"/>
    <property type="match status" value="2"/>
</dbReference>
<dbReference type="PANTHER" id="PTHR48169:SF3">
    <property type="entry name" value="CASP8 AND FADD LIKE APOPTOSIS REGULATOR"/>
    <property type="match status" value="1"/>
</dbReference>
<dbReference type="InterPro" id="IPR011029">
    <property type="entry name" value="DEATH-like_dom_sf"/>
</dbReference>
<dbReference type="PROSITE" id="PS50168">
    <property type="entry name" value="DED"/>
    <property type="match status" value="2"/>
</dbReference>
<name>A0A4Z2CFW6_9TELE</name>
<protein>
    <recommendedName>
        <fullName evidence="8">CASP8 and FADD-like apoptosis regulator</fullName>
    </recommendedName>
</protein>
<dbReference type="Proteomes" id="UP000516260">
    <property type="component" value="Chromosome 1"/>
</dbReference>
<evidence type="ECO:0000256" key="1">
    <source>
        <dbReference type="ARBA" id="ARBA00010134"/>
    </source>
</evidence>
<keyword evidence="3" id="KW-0677">Repeat</keyword>
<gene>
    <name evidence="6" type="ORF">fugu_000138</name>
</gene>
<dbReference type="PANTHER" id="PTHR48169">
    <property type="entry name" value="DED DOMAIN-CONTAINING PROTEIN"/>
    <property type="match status" value="1"/>
</dbReference>
<accession>A0A4Z2CFW6</accession>
<dbReference type="InterPro" id="IPR011600">
    <property type="entry name" value="Pept_C14_caspase"/>
</dbReference>
<evidence type="ECO:0000259" key="5">
    <source>
        <dbReference type="PROSITE" id="PS50208"/>
    </source>
</evidence>
<evidence type="ECO:0000256" key="3">
    <source>
        <dbReference type="ARBA" id="ARBA00022737"/>
    </source>
</evidence>
<keyword evidence="7" id="KW-1185">Reference proteome</keyword>
<sequence length="482" mass="55128">MDQLQTINQVVEELNSSERTKLLYLCGSFETEHSTESLKELLGHKVLHDDTGQLLLGELMVRLRRFDILRKVCKTTRDEVERTLSSRHFVPKFRVLMANISEDLASDDLNSLKFLLSQVLPREKLEKSKSFLDVVIELEKLDKVSSHSVDLVEECLVGIGRLDLTRKVSAYKKSAPLQGQERQLQMYIWQQYINPSIISYFTSPLGHFLHHFALISCRKHTNLFIQRSELSGEIYTGCQCFICLGWNQLESYRFTSNPRGGCLIIDCVGNDGDLLEQTFKALQFRVVVHKWLGGDQILPAIKETIRQRQYTEGDAFVCCIISRGTSNHLLGTDSCITGLPVDSVSQQFTAKGCPALAGKPKLLFIQRYNVAECQPHNWREHQDEDLETDGFNGHTTVDSIPENADVFWSHCWTDEHQLEEGPHFSAYLKALTDALLKGQRRNKHITDLHTEVNGVIYEHNSRNPGATYHIDLKHTLRKNLYL</sequence>
<evidence type="ECO:0000313" key="6">
    <source>
        <dbReference type="EMBL" id="TNN03109.1"/>
    </source>
</evidence>
<comment type="caution">
    <text evidence="6">The sequence shown here is derived from an EMBL/GenBank/DDBJ whole genome shotgun (WGS) entry which is preliminary data.</text>
</comment>
<dbReference type="Pfam" id="PF00656">
    <property type="entry name" value="Peptidase_C14"/>
    <property type="match status" value="1"/>
</dbReference>
<dbReference type="Gene3D" id="3.40.50.1460">
    <property type="match status" value="1"/>
</dbReference>
<dbReference type="AlphaFoldDB" id="A0A4Z2CFW6"/>
<dbReference type="Gene3D" id="1.10.533.10">
    <property type="entry name" value="Death Domain, Fas"/>
    <property type="match status" value="2"/>
</dbReference>
<dbReference type="FunFam" id="1.10.533.10:FF:000016">
    <property type="entry name" value="CASP8 and FADD-like apoptosis regulator"/>
    <property type="match status" value="1"/>
</dbReference>
<proteinExistence type="inferred from homology"/>
<reference evidence="6 7" key="1">
    <citation type="submission" date="2019-04" db="EMBL/GenBank/DDBJ databases">
        <title>The sequence and de novo assembly of Takifugu bimaculatus genome using PacBio and Hi-C technologies.</title>
        <authorList>
            <person name="Xu P."/>
            <person name="Liu B."/>
            <person name="Zhou Z."/>
        </authorList>
    </citation>
    <scope>NUCLEOTIDE SEQUENCE [LARGE SCALE GENOMIC DNA]</scope>
    <source>
        <strain evidence="6">TB-2018</strain>
        <tissue evidence="6">Muscle</tissue>
    </source>
</reference>
<dbReference type="GO" id="GO:0006915">
    <property type="term" value="P:apoptotic process"/>
    <property type="evidence" value="ECO:0007669"/>
    <property type="project" value="UniProtKB-KW"/>
</dbReference>
<dbReference type="GO" id="GO:0005737">
    <property type="term" value="C:cytoplasm"/>
    <property type="evidence" value="ECO:0007669"/>
    <property type="project" value="UniProtKB-ARBA"/>
</dbReference>
<evidence type="ECO:0000313" key="7">
    <source>
        <dbReference type="Proteomes" id="UP000516260"/>
    </source>
</evidence>
<dbReference type="PROSITE" id="PS50208">
    <property type="entry name" value="CASPASE_P20"/>
    <property type="match status" value="1"/>
</dbReference>
<dbReference type="InterPro" id="IPR015917">
    <property type="entry name" value="Pept_C14A"/>
</dbReference>
<evidence type="ECO:0000259" key="4">
    <source>
        <dbReference type="PROSITE" id="PS50168"/>
    </source>
</evidence>